<sequence>MVTTPNDSMAPNNVVARVTKCKSSELVRNACCIELVFYEKGDNSGLKTVNISDVYSIHSIQDEILSYPVHLLWLHGTCSTNVSMSGWKMGSWRGLHKEILINVLGYSVFHS</sequence>
<protein>
    <submittedName>
        <fullName evidence="1">Uncharacterized protein</fullName>
    </submittedName>
</protein>
<dbReference type="OrthoDB" id="6753017at2759"/>
<organism evidence="1 2">
    <name type="scientific">Araneus ventricosus</name>
    <name type="common">Orbweaver spider</name>
    <name type="synonym">Epeira ventricosa</name>
    <dbReference type="NCBI Taxonomy" id="182803"/>
    <lineage>
        <taxon>Eukaryota</taxon>
        <taxon>Metazoa</taxon>
        <taxon>Ecdysozoa</taxon>
        <taxon>Arthropoda</taxon>
        <taxon>Chelicerata</taxon>
        <taxon>Arachnida</taxon>
        <taxon>Araneae</taxon>
        <taxon>Araneomorphae</taxon>
        <taxon>Entelegynae</taxon>
        <taxon>Araneoidea</taxon>
        <taxon>Araneidae</taxon>
        <taxon>Araneus</taxon>
    </lineage>
</organism>
<dbReference type="Proteomes" id="UP000499080">
    <property type="component" value="Unassembled WGS sequence"/>
</dbReference>
<accession>A0A4Y2EP00</accession>
<dbReference type="AlphaFoldDB" id="A0A4Y2EP00"/>
<dbReference type="EMBL" id="BGPR01000643">
    <property type="protein sequence ID" value="GBM29726.1"/>
    <property type="molecule type" value="Genomic_DNA"/>
</dbReference>
<gene>
    <name evidence="1" type="ORF">AVEN_156910_1</name>
</gene>
<reference evidence="1 2" key="1">
    <citation type="journal article" date="2019" name="Sci. Rep.">
        <title>Orb-weaving spider Araneus ventricosus genome elucidates the spidroin gene catalogue.</title>
        <authorList>
            <person name="Kono N."/>
            <person name="Nakamura H."/>
            <person name="Ohtoshi R."/>
            <person name="Moran D.A.P."/>
            <person name="Shinohara A."/>
            <person name="Yoshida Y."/>
            <person name="Fujiwara M."/>
            <person name="Mori M."/>
            <person name="Tomita M."/>
            <person name="Arakawa K."/>
        </authorList>
    </citation>
    <scope>NUCLEOTIDE SEQUENCE [LARGE SCALE GENOMIC DNA]</scope>
</reference>
<comment type="caution">
    <text evidence="1">The sequence shown here is derived from an EMBL/GenBank/DDBJ whole genome shotgun (WGS) entry which is preliminary data.</text>
</comment>
<proteinExistence type="predicted"/>
<evidence type="ECO:0000313" key="2">
    <source>
        <dbReference type="Proteomes" id="UP000499080"/>
    </source>
</evidence>
<keyword evidence="2" id="KW-1185">Reference proteome</keyword>
<evidence type="ECO:0000313" key="1">
    <source>
        <dbReference type="EMBL" id="GBM29726.1"/>
    </source>
</evidence>
<name>A0A4Y2EP00_ARAVE</name>